<comment type="cofactor">
    <cofactor evidence="1">
        <name>[4Fe-4S] cluster</name>
        <dbReference type="ChEBI" id="CHEBI:49883"/>
    </cofactor>
</comment>
<accession>A0A139X407</accession>
<dbReference type="Gene3D" id="3.20.20.70">
    <property type="entry name" value="Aldolase class I"/>
    <property type="match status" value="1"/>
</dbReference>
<evidence type="ECO:0000256" key="1">
    <source>
        <dbReference type="ARBA" id="ARBA00001966"/>
    </source>
</evidence>
<reference evidence="9 10" key="1">
    <citation type="journal article" date="2013" name="Genome Biol. Evol.">
        <title>Genomes of Stigonematalean cyanobacteria (subsection V) and the evolution of oxygenic photosynthesis from prokaryotes to plastids.</title>
        <authorList>
            <person name="Dagan T."/>
            <person name="Roettger M."/>
            <person name="Stucken K."/>
            <person name="Landan G."/>
            <person name="Koch R."/>
            <person name="Major P."/>
            <person name="Gould S.B."/>
            <person name="Goremykin V.V."/>
            <person name="Rippka R."/>
            <person name="Tandeau de Marsac N."/>
            <person name="Gugger M."/>
            <person name="Lockhart P.J."/>
            <person name="Allen J.F."/>
            <person name="Brune I."/>
            <person name="Maus I."/>
            <person name="Puhler A."/>
            <person name="Martin W.F."/>
        </authorList>
    </citation>
    <scope>NUCLEOTIDE SEQUENCE [LARGE SCALE GENOMIC DNA]</scope>
    <source>
        <strain evidence="9 10">PCC 7110</strain>
    </source>
</reference>
<feature type="domain" description="4Fe4S-binding SPASM" evidence="8">
    <location>
        <begin position="234"/>
        <end position="299"/>
    </location>
</feature>
<dbReference type="CDD" id="cd01335">
    <property type="entry name" value="Radical_SAM"/>
    <property type="match status" value="1"/>
</dbReference>
<dbReference type="InterPro" id="IPR050377">
    <property type="entry name" value="Radical_SAM_PqqE_MftC-like"/>
</dbReference>
<dbReference type="GO" id="GO:0003824">
    <property type="term" value="F:catalytic activity"/>
    <property type="evidence" value="ECO:0007669"/>
    <property type="project" value="InterPro"/>
</dbReference>
<evidence type="ECO:0000259" key="7">
    <source>
        <dbReference type="Pfam" id="PF04055"/>
    </source>
</evidence>
<dbReference type="Pfam" id="PF13186">
    <property type="entry name" value="SPASM"/>
    <property type="match status" value="1"/>
</dbReference>
<dbReference type="CDD" id="cd21109">
    <property type="entry name" value="SPASM"/>
    <property type="match status" value="1"/>
</dbReference>
<evidence type="ECO:0000256" key="3">
    <source>
        <dbReference type="ARBA" id="ARBA00022691"/>
    </source>
</evidence>
<evidence type="ECO:0000256" key="4">
    <source>
        <dbReference type="ARBA" id="ARBA00022723"/>
    </source>
</evidence>
<evidence type="ECO:0000256" key="5">
    <source>
        <dbReference type="ARBA" id="ARBA00023004"/>
    </source>
</evidence>
<dbReference type="SUPFAM" id="SSF102114">
    <property type="entry name" value="Radical SAM enzymes"/>
    <property type="match status" value="1"/>
</dbReference>
<dbReference type="InterPro" id="IPR058240">
    <property type="entry name" value="rSAM_sf"/>
</dbReference>
<dbReference type="AlphaFoldDB" id="A0A139X407"/>
<dbReference type="SFLD" id="SFLDG01067">
    <property type="entry name" value="SPASM/twitch_domain_containing"/>
    <property type="match status" value="1"/>
</dbReference>
<keyword evidence="10" id="KW-1185">Reference proteome</keyword>
<dbReference type="GO" id="GO:0046872">
    <property type="term" value="F:metal ion binding"/>
    <property type="evidence" value="ECO:0007669"/>
    <property type="project" value="UniProtKB-KW"/>
</dbReference>
<protein>
    <submittedName>
        <fullName evidence="9">Radical SAM protein</fullName>
    </submittedName>
</protein>
<proteinExistence type="predicted"/>
<keyword evidence="4" id="KW-0479">Metal-binding</keyword>
<dbReference type="SFLD" id="SFLDS00029">
    <property type="entry name" value="Radical_SAM"/>
    <property type="match status" value="1"/>
</dbReference>
<evidence type="ECO:0000313" key="9">
    <source>
        <dbReference type="EMBL" id="KYC39418.1"/>
    </source>
</evidence>
<dbReference type="InterPro" id="IPR023885">
    <property type="entry name" value="4Fe4S-binding_SPASM_dom"/>
</dbReference>
<keyword evidence="2" id="KW-0004">4Fe-4S</keyword>
<keyword evidence="6" id="KW-0411">Iron-sulfur</keyword>
<dbReference type="EMBL" id="ANNX02000035">
    <property type="protein sequence ID" value="KYC39418.1"/>
    <property type="molecule type" value="Genomic_DNA"/>
</dbReference>
<dbReference type="GO" id="GO:0051536">
    <property type="term" value="F:iron-sulfur cluster binding"/>
    <property type="evidence" value="ECO:0007669"/>
    <property type="project" value="UniProtKB-KW"/>
</dbReference>
<dbReference type="PANTHER" id="PTHR11228:SF7">
    <property type="entry name" value="PQQA PEPTIDE CYCLASE"/>
    <property type="match status" value="1"/>
</dbReference>
<dbReference type="InterPro" id="IPR034391">
    <property type="entry name" value="AdoMet-like_SPASM_containing"/>
</dbReference>
<dbReference type="Pfam" id="PF04055">
    <property type="entry name" value="Radical_SAM"/>
    <property type="match status" value="1"/>
</dbReference>
<dbReference type="PANTHER" id="PTHR11228">
    <property type="entry name" value="RADICAL SAM DOMAIN PROTEIN"/>
    <property type="match status" value="1"/>
</dbReference>
<organism evidence="9 10">
    <name type="scientific">Scytonema hofmannii PCC 7110</name>
    <dbReference type="NCBI Taxonomy" id="128403"/>
    <lineage>
        <taxon>Bacteria</taxon>
        <taxon>Bacillati</taxon>
        <taxon>Cyanobacteriota</taxon>
        <taxon>Cyanophyceae</taxon>
        <taxon>Nostocales</taxon>
        <taxon>Scytonemataceae</taxon>
        <taxon>Scytonema</taxon>
    </lineage>
</organism>
<name>A0A139X407_9CYAN</name>
<comment type="caution">
    <text evidence="9">The sequence shown here is derived from an EMBL/GenBank/DDBJ whole genome shotgun (WGS) entry which is preliminary data.</text>
</comment>
<dbReference type="SFLD" id="SFLDG01387">
    <property type="entry name" value="BtrN-like_SPASM_domain_contain"/>
    <property type="match status" value="1"/>
</dbReference>
<feature type="domain" description="Radical SAM core" evidence="7">
    <location>
        <begin position="17"/>
        <end position="148"/>
    </location>
</feature>
<evidence type="ECO:0000256" key="2">
    <source>
        <dbReference type="ARBA" id="ARBA00022485"/>
    </source>
</evidence>
<dbReference type="OrthoDB" id="9782387at2"/>
<keyword evidence="5" id="KW-0408">Iron</keyword>
<gene>
    <name evidence="9" type="ORF">WA1_32340</name>
</gene>
<dbReference type="STRING" id="128403.WA1_32340"/>
<evidence type="ECO:0000259" key="8">
    <source>
        <dbReference type="Pfam" id="PF13186"/>
    </source>
</evidence>
<dbReference type="Proteomes" id="UP000076925">
    <property type="component" value="Unassembled WGS sequence"/>
</dbReference>
<dbReference type="InterPro" id="IPR013785">
    <property type="entry name" value="Aldolase_TIM"/>
</dbReference>
<evidence type="ECO:0000256" key="6">
    <source>
        <dbReference type="ARBA" id="ARBA00023014"/>
    </source>
</evidence>
<dbReference type="InterPro" id="IPR007197">
    <property type="entry name" value="rSAM"/>
</dbReference>
<evidence type="ECO:0000313" key="10">
    <source>
        <dbReference type="Proteomes" id="UP000076925"/>
    </source>
</evidence>
<keyword evidence="3" id="KW-0949">S-adenosyl-L-methionine</keyword>
<dbReference type="RefSeq" id="WP_017747370.1">
    <property type="nucleotide sequence ID" value="NZ_KQ976354.1"/>
</dbReference>
<sequence>MTFFIKPKKIRLDAATVCQLNCPSCPTAQGEIKKTLRGGFLKFEDFKRLVDENPWLSHIELSNWGEIFLNADILKILEYSYQKNVSLSASNGVNLNTVSEEVLEGLVKYKFRKMSCSIDGASQETYEIYRRRGNFERVIDNLKKINHYKKVYNSKFPLIRWQFVIFGHNEHEIPIAKQLAKELNMELWLKLSWDESFSPIKDKEKIAKITGLGVASRSEYQEKYKINYMQKGICSQLWNEPQLNWDGRVLGCCFNHWSDFGNAFESSLETSLNNEKINYARQMLLGKKEERDDISCTQCIHYKAMKNHSEWLTMSQIRRASAARKLHMIADSLWIGRLGRLKVWLVNNFMNK</sequence>